<name>A0A917H7G1_9MICC</name>
<reference evidence="2" key="2">
    <citation type="submission" date="2020-09" db="EMBL/GenBank/DDBJ databases">
        <authorList>
            <person name="Sun Q."/>
            <person name="Zhou Y."/>
        </authorList>
    </citation>
    <scope>NUCLEOTIDE SEQUENCE</scope>
    <source>
        <strain evidence="2">CGMCC 1.12187</strain>
    </source>
</reference>
<dbReference type="EMBL" id="BMEQ01000037">
    <property type="protein sequence ID" value="GGG69961.1"/>
    <property type="molecule type" value="Genomic_DNA"/>
</dbReference>
<evidence type="ECO:0000313" key="2">
    <source>
        <dbReference type="EMBL" id="GGG69961.1"/>
    </source>
</evidence>
<evidence type="ECO:0000256" key="1">
    <source>
        <dbReference type="SAM" id="MobiDB-lite"/>
    </source>
</evidence>
<proteinExistence type="predicted"/>
<protein>
    <submittedName>
        <fullName evidence="2">Uncharacterized protein</fullName>
    </submittedName>
</protein>
<comment type="caution">
    <text evidence="2">The sequence shown here is derived from an EMBL/GenBank/DDBJ whole genome shotgun (WGS) entry which is preliminary data.</text>
</comment>
<reference evidence="2" key="1">
    <citation type="journal article" date="2014" name="Int. J. Syst. Evol. Microbiol.">
        <title>Complete genome sequence of Corynebacterium casei LMG S-19264T (=DSM 44701T), isolated from a smear-ripened cheese.</title>
        <authorList>
            <consortium name="US DOE Joint Genome Institute (JGI-PGF)"/>
            <person name="Walter F."/>
            <person name="Albersmeier A."/>
            <person name="Kalinowski J."/>
            <person name="Ruckert C."/>
        </authorList>
    </citation>
    <scope>NUCLEOTIDE SEQUENCE</scope>
    <source>
        <strain evidence="2">CGMCC 1.12187</strain>
    </source>
</reference>
<sequence>MGCDSERMDISEIEHYIGRRVRLRRGGGTEEEGTVEHVQSVTYTVGADGGTGARDIADGYVVVVEGQRLEFSPGDEFEVLDGPSGAGPRPVRSTSVHGRSPGVGSGSCRPPARG</sequence>
<organism evidence="2 3">
    <name type="scientific">Kocuria dechangensis</name>
    <dbReference type="NCBI Taxonomy" id="1176249"/>
    <lineage>
        <taxon>Bacteria</taxon>
        <taxon>Bacillati</taxon>
        <taxon>Actinomycetota</taxon>
        <taxon>Actinomycetes</taxon>
        <taxon>Micrococcales</taxon>
        <taxon>Micrococcaceae</taxon>
        <taxon>Kocuria</taxon>
    </lineage>
</organism>
<evidence type="ECO:0000313" key="3">
    <source>
        <dbReference type="Proteomes" id="UP000638848"/>
    </source>
</evidence>
<dbReference type="Proteomes" id="UP000638848">
    <property type="component" value="Unassembled WGS sequence"/>
</dbReference>
<keyword evidence="3" id="KW-1185">Reference proteome</keyword>
<gene>
    <name evidence="2" type="ORF">GCM10011374_38110</name>
</gene>
<accession>A0A917H7G1</accession>
<feature type="region of interest" description="Disordered" evidence="1">
    <location>
        <begin position="74"/>
        <end position="114"/>
    </location>
</feature>
<dbReference type="AlphaFoldDB" id="A0A917H7G1"/>